<reference evidence="1" key="1">
    <citation type="journal article" date="2015" name="Nature">
        <title>Complex archaea that bridge the gap between prokaryotes and eukaryotes.</title>
        <authorList>
            <person name="Spang A."/>
            <person name="Saw J.H."/>
            <person name="Jorgensen S.L."/>
            <person name="Zaremba-Niedzwiedzka K."/>
            <person name="Martijn J."/>
            <person name="Lind A.E."/>
            <person name="van Eijk R."/>
            <person name="Schleper C."/>
            <person name="Guy L."/>
            <person name="Ettema T.J."/>
        </authorList>
    </citation>
    <scope>NUCLEOTIDE SEQUENCE</scope>
</reference>
<dbReference type="AlphaFoldDB" id="A0A0F9LXW5"/>
<accession>A0A0F9LXW5</accession>
<organism evidence="1">
    <name type="scientific">marine sediment metagenome</name>
    <dbReference type="NCBI Taxonomy" id="412755"/>
    <lineage>
        <taxon>unclassified sequences</taxon>
        <taxon>metagenomes</taxon>
        <taxon>ecological metagenomes</taxon>
    </lineage>
</organism>
<gene>
    <name evidence="1" type="ORF">LCGC14_1142750</name>
</gene>
<evidence type="ECO:0000313" key="1">
    <source>
        <dbReference type="EMBL" id="KKM99939.1"/>
    </source>
</evidence>
<sequence>MRIRGAFLDGEEINVISTSSVYADLNEVIPSSTSETIYYSFPNILYFNDDNGYLYQEKMDDSSKWEWFIDVQIRASIGTESDLQIEGLLHHTGVSHT</sequence>
<comment type="caution">
    <text evidence="1">The sequence shown here is derived from an EMBL/GenBank/DDBJ whole genome shotgun (WGS) entry which is preliminary data.</text>
</comment>
<dbReference type="EMBL" id="LAZR01005439">
    <property type="protein sequence ID" value="KKM99939.1"/>
    <property type="molecule type" value="Genomic_DNA"/>
</dbReference>
<name>A0A0F9LXW5_9ZZZZ</name>
<proteinExistence type="predicted"/>
<feature type="non-terminal residue" evidence="1">
    <location>
        <position position="97"/>
    </location>
</feature>
<protein>
    <submittedName>
        <fullName evidence="1">Uncharacterized protein</fullName>
    </submittedName>
</protein>